<dbReference type="EMBL" id="JAAIPF010000017">
    <property type="protein sequence ID" value="NSF73898.1"/>
    <property type="molecule type" value="Genomic_DNA"/>
</dbReference>
<dbReference type="GO" id="GO:0008965">
    <property type="term" value="F:phosphoenolpyruvate-protein phosphotransferase activity"/>
    <property type="evidence" value="ECO:0007669"/>
    <property type="project" value="UniProtKB-EC"/>
</dbReference>
<keyword evidence="9 17" id="KW-0963">Cytoplasm</keyword>
<evidence type="ECO:0000256" key="3">
    <source>
        <dbReference type="ARBA" id="ARBA00002728"/>
    </source>
</evidence>
<evidence type="ECO:0000256" key="7">
    <source>
        <dbReference type="ARBA" id="ARBA00016544"/>
    </source>
</evidence>
<evidence type="ECO:0000256" key="11">
    <source>
        <dbReference type="ARBA" id="ARBA00022679"/>
    </source>
</evidence>
<evidence type="ECO:0000259" key="20">
    <source>
        <dbReference type="Pfam" id="PF05524"/>
    </source>
</evidence>
<keyword evidence="15 17" id="KW-0460">Magnesium</keyword>
<dbReference type="SUPFAM" id="SSF52009">
    <property type="entry name" value="Phosphohistidine domain"/>
    <property type="match status" value="1"/>
</dbReference>
<evidence type="ECO:0000256" key="8">
    <source>
        <dbReference type="ARBA" id="ARBA00022448"/>
    </source>
</evidence>
<dbReference type="SUPFAM" id="SSF51621">
    <property type="entry name" value="Phosphoenolpyruvate/pyruvate domain"/>
    <property type="match status" value="1"/>
</dbReference>
<comment type="cofactor">
    <cofactor evidence="2 17">
        <name>Mg(2+)</name>
        <dbReference type="ChEBI" id="CHEBI:18420"/>
    </cofactor>
</comment>
<proteinExistence type="inferred from homology"/>
<feature type="domain" description="PEP-utilising enzyme C-terminal" evidence="19">
    <location>
        <begin position="248"/>
        <end position="536"/>
    </location>
</feature>
<dbReference type="Pfam" id="PF00391">
    <property type="entry name" value="PEP-utilizers"/>
    <property type="match status" value="1"/>
</dbReference>
<comment type="caution">
    <text evidence="21">The sequence shown here is derived from an EMBL/GenBank/DDBJ whole genome shotgun (WGS) entry which is preliminary data.</text>
</comment>
<sequence>MDIYKGTVAFSGIAIGKILYYHKSEYQIRQYEITDIKAELELFRQSRTRVIDQLKELYEKNCSMQEAQAEVFLKQKNLLEGKSFQRAIESIIQNEKVNAAYAVMTTRDEIISTFRNLEEPAIKERLDNIREISERLIGILGGISPRIDLGEEPVIVVTESITPTELMEMDKEKILAIVTHHGSDISHAAILAKTMNIPALVEIDTDTEWDGQLAIVDGYTGSLYIHPDEEIKKEYEIRRQADLEEREELLKLREKPDLTRDGKRVEIYANIGNMDDLNSVLYYGAAGIGLLRSEFQYLGRENYPRENELFHAYKKIAETMGDRLAVIRTADLGADKQAAYLNIPDETNPIMGNRGIRLCLDRKKMFKAQLRAIFRASAYGNLAIMFPMISSEEEMDEIEAMIEEVTNGLDERGIPYKNIRTGIMIETPAAVMISRELARRVDFLSLGTNDLSQYTLAMDRQNPLLRKKYNDHHPAVLRMIKMVIDAGHAENKRVCICGELAADTALTEEFLKMGVDCLSVVPACILPVRRALRQVDLSDMRR</sequence>
<dbReference type="Proteomes" id="UP000822152">
    <property type="component" value="Unassembled WGS sequence"/>
</dbReference>
<dbReference type="SUPFAM" id="SSF47831">
    <property type="entry name" value="Enzyme I of the PEP:sugar phosphotransferase system HPr-binding (sub)domain"/>
    <property type="match status" value="1"/>
</dbReference>
<evidence type="ECO:0000256" key="4">
    <source>
        <dbReference type="ARBA" id="ARBA00004496"/>
    </source>
</evidence>
<reference evidence="21 22" key="1">
    <citation type="journal article" date="2020" name="Cell Host Microbe">
        <title>Functional and Genomic Variation between Human-Derived Isolates of Lachnospiraceae Reveals Inter- and Intra-Species Diversity.</title>
        <authorList>
            <person name="Sorbara M.T."/>
            <person name="Littmann E.R."/>
            <person name="Fontana E."/>
            <person name="Moody T.U."/>
            <person name="Kohout C.E."/>
            <person name="Gjonbalaj M."/>
            <person name="Eaton V."/>
            <person name="Seok R."/>
            <person name="Leiner I.M."/>
            <person name="Pamer E.G."/>
        </authorList>
    </citation>
    <scope>NUCLEOTIDE SEQUENCE [LARGE SCALE GENOMIC DNA]</scope>
    <source>
        <strain evidence="21 22">MSK.20.11</strain>
    </source>
</reference>
<keyword evidence="8 17" id="KW-0813">Transport</keyword>
<gene>
    <name evidence="21" type="primary">ptsP</name>
    <name evidence="21" type="ORF">G4952_08745</name>
</gene>
<evidence type="ECO:0000256" key="6">
    <source>
        <dbReference type="ARBA" id="ARBA00012232"/>
    </source>
</evidence>
<dbReference type="Pfam" id="PF02896">
    <property type="entry name" value="PEP-utilizers_C"/>
    <property type="match status" value="1"/>
</dbReference>
<dbReference type="InterPro" id="IPR006318">
    <property type="entry name" value="PTS_EI-like"/>
</dbReference>
<evidence type="ECO:0000256" key="1">
    <source>
        <dbReference type="ARBA" id="ARBA00000683"/>
    </source>
</evidence>
<evidence type="ECO:0000313" key="21">
    <source>
        <dbReference type="EMBL" id="NSF73898.1"/>
    </source>
</evidence>
<comment type="catalytic activity">
    <reaction evidence="1 17">
        <text>L-histidyl-[protein] + phosphoenolpyruvate = N(pros)-phospho-L-histidyl-[protein] + pyruvate</text>
        <dbReference type="Rhea" id="RHEA:23880"/>
        <dbReference type="Rhea" id="RHEA-COMP:9745"/>
        <dbReference type="Rhea" id="RHEA-COMP:9746"/>
        <dbReference type="ChEBI" id="CHEBI:15361"/>
        <dbReference type="ChEBI" id="CHEBI:29979"/>
        <dbReference type="ChEBI" id="CHEBI:58702"/>
        <dbReference type="ChEBI" id="CHEBI:64837"/>
        <dbReference type="EC" id="2.7.3.9"/>
    </reaction>
</comment>
<dbReference type="InterPro" id="IPR040442">
    <property type="entry name" value="Pyrv_kinase-like_dom_sf"/>
</dbReference>
<dbReference type="InterPro" id="IPR036637">
    <property type="entry name" value="Phosphohistidine_dom_sf"/>
</dbReference>
<dbReference type="PIRSF" id="PIRSF000732">
    <property type="entry name" value="PTS_enzyme_I"/>
    <property type="match status" value="1"/>
</dbReference>
<protein>
    <recommendedName>
        <fullName evidence="7 17">Phosphoenolpyruvate-protein phosphotransferase</fullName>
        <ecNumber evidence="6 17">2.7.3.9</ecNumber>
    </recommendedName>
    <alternativeName>
        <fullName evidence="16 17">Phosphotransferase system, enzyme I</fullName>
    </alternativeName>
</protein>
<evidence type="ECO:0000256" key="10">
    <source>
        <dbReference type="ARBA" id="ARBA00022597"/>
    </source>
</evidence>
<evidence type="ECO:0000256" key="14">
    <source>
        <dbReference type="ARBA" id="ARBA00022777"/>
    </source>
</evidence>
<dbReference type="PANTHER" id="PTHR46244">
    <property type="entry name" value="PHOSPHOENOLPYRUVATE-PROTEIN PHOSPHOTRANSFERASE"/>
    <property type="match status" value="1"/>
</dbReference>
<dbReference type="InterPro" id="IPR023151">
    <property type="entry name" value="PEP_util_CS"/>
</dbReference>
<dbReference type="Gene3D" id="3.50.30.10">
    <property type="entry name" value="Phosphohistidine domain"/>
    <property type="match status" value="1"/>
</dbReference>
<dbReference type="InterPro" id="IPR024692">
    <property type="entry name" value="PTS_EI"/>
</dbReference>
<evidence type="ECO:0000256" key="13">
    <source>
        <dbReference type="ARBA" id="ARBA00022723"/>
    </source>
</evidence>
<dbReference type="Pfam" id="PF05524">
    <property type="entry name" value="PEP-utilisers_N"/>
    <property type="match status" value="1"/>
</dbReference>
<dbReference type="NCBIfam" id="TIGR01417">
    <property type="entry name" value="PTS_I_fam"/>
    <property type="match status" value="1"/>
</dbReference>
<dbReference type="Gene3D" id="3.20.20.60">
    <property type="entry name" value="Phosphoenolpyruvate-binding domains"/>
    <property type="match status" value="1"/>
</dbReference>
<dbReference type="InterPro" id="IPR008731">
    <property type="entry name" value="PTS_EIN"/>
</dbReference>
<feature type="domain" description="Phosphotransferase system enzyme I N-terminal" evidence="20">
    <location>
        <begin position="5"/>
        <end position="125"/>
    </location>
</feature>
<feature type="domain" description="PEP-utilising enzyme mobile" evidence="18">
    <location>
        <begin position="151"/>
        <end position="221"/>
    </location>
</feature>
<dbReference type="EC" id="2.7.3.9" evidence="6 17"/>
<evidence type="ECO:0000256" key="5">
    <source>
        <dbReference type="ARBA" id="ARBA00007837"/>
    </source>
</evidence>
<keyword evidence="14 17" id="KW-0418">Kinase</keyword>
<comment type="function">
    <text evidence="3 17">General (non sugar-specific) component of the phosphoenolpyruvate-dependent sugar phosphotransferase system (sugar PTS). This major carbohydrate active-transport system catalyzes the phosphorylation of incoming sugar substrates concomitantly with their translocation across the cell membrane. Enzyme I transfers the phosphoryl group from phosphoenolpyruvate (PEP) to the phosphoryl carrier protein (HPr).</text>
</comment>
<dbReference type="InterPro" id="IPR015813">
    <property type="entry name" value="Pyrv/PenolPyrv_kinase-like_dom"/>
</dbReference>
<evidence type="ECO:0000313" key="22">
    <source>
        <dbReference type="Proteomes" id="UP000822152"/>
    </source>
</evidence>
<dbReference type="PROSITE" id="PS00742">
    <property type="entry name" value="PEP_ENZYMES_2"/>
    <property type="match status" value="1"/>
</dbReference>
<accession>A0ABX2GQK5</accession>
<evidence type="ECO:0000256" key="16">
    <source>
        <dbReference type="ARBA" id="ARBA00033235"/>
    </source>
</evidence>
<evidence type="ECO:0000256" key="15">
    <source>
        <dbReference type="ARBA" id="ARBA00022842"/>
    </source>
</evidence>
<keyword evidence="13 17" id="KW-0479">Metal-binding</keyword>
<dbReference type="Gene3D" id="1.10.274.10">
    <property type="entry name" value="PtsI, HPr-binding domain"/>
    <property type="match status" value="1"/>
</dbReference>
<comment type="similarity">
    <text evidence="5 17">Belongs to the PEP-utilizing enzyme family.</text>
</comment>
<comment type="subcellular location">
    <subcellularLocation>
        <location evidence="4 17">Cytoplasm</location>
    </subcellularLocation>
</comment>
<evidence type="ECO:0000256" key="9">
    <source>
        <dbReference type="ARBA" id="ARBA00022490"/>
    </source>
</evidence>
<evidence type="ECO:0000259" key="19">
    <source>
        <dbReference type="Pfam" id="PF02896"/>
    </source>
</evidence>
<name>A0ABX2GQK5_9FIRM</name>
<keyword evidence="12 17" id="KW-0598">Phosphotransferase system</keyword>
<dbReference type="InterPro" id="IPR036618">
    <property type="entry name" value="PtsI_HPr-bd_sf"/>
</dbReference>
<evidence type="ECO:0000256" key="17">
    <source>
        <dbReference type="PIRNR" id="PIRNR000732"/>
    </source>
</evidence>
<evidence type="ECO:0000256" key="2">
    <source>
        <dbReference type="ARBA" id="ARBA00001946"/>
    </source>
</evidence>
<keyword evidence="10 17" id="KW-0762">Sugar transport</keyword>
<dbReference type="PANTHER" id="PTHR46244:SF3">
    <property type="entry name" value="PHOSPHOENOLPYRUVATE-PROTEIN PHOSPHOTRANSFERASE"/>
    <property type="match status" value="1"/>
</dbReference>
<evidence type="ECO:0000256" key="12">
    <source>
        <dbReference type="ARBA" id="ARBA00022683"/>
    </source>
</evidence>
<dbReference type="PRINTS" id="PR01736">
    <property type="entry name" value="PHPHTRNFRASE"/>
</dbReference>
<dbReference type="RefSeq" id="WP_173743410.1">
    <property type="nucleotide sequence ID" value="NZ_JAAIPF010000017.1"/>
</dbReference>
<keyword evidence="22" id="KW-1185">Reference proteome</keyword>
<dbReference type="InterPro" id="IPR050499">
    <property type="entry name" value="PEP-utilizing_PTS_enzyme"/>
</dbReference>
<dbReference type="InterPro" id="IPR000121">
    <property type="entry name" value="PEP_util_C"/>
</dbReference>
<dbReference type="InterPro" id="IPR008279">
    <property type="entry name" value="PEP-util_enz_mobile_dom"/>
</dbReference>
<organism evidence="21 22">
    <name type="scientific">Blautia wexlerae</name>
    <dbReference type="NCBI Taxonomy" id="418240"/>
    <lineage>
        <taxon>Bacteria</taxon>
        <taxon>Bacillati</taxon>
        <taxon>Bacillota</taxon>
        <taxon>Clostridia</taxon>
        <taxon>Lachnospirales</taxon>
        <taxon>Lachnospiraceae</taxon>
        <taxon>Blautia</taxon>
    </lineage>
</organism>
<evidence type="ECO:0000259" key="18">
    <source>
        <dbReference type="Pfam" id="PF00391"/>
    </source>
</evidence>
<keyword evidence="11 17" id="KW-0808">Transferase</keyword>